<evidence type="ECO:0000256" key="1">
    <source>
        <dbReference type="SAM" id="Coils"/>
    </source>
</evidence>
<proteinExistence type="predicted"/>
<dbReference type="OrthoDB" id="6617708at2759"/>
<dbReference type="AlphaFoldDB" id="A0A2S2QSF2"/>
<dbReference type="EMBL" id="GGMS01011237">
    <property type="protein sequence ID" value="MBY80440.1"/>
    <property type="molecule type" value="Transcribed_RNA"/>
</dbReference>
<gene>
    <name evidence="3" type="ORF">g.17960</name>
</gene>
<feature type="coiled-coil region" evidence="1">
    <location>
        <begin position="241"/>
        <end position="370"/>
    </location>
</feature>
<keyword evidence="1" id="KW-0175">Coiled coil</keyword>
<evidence type="ECO:0000313" key="3">
    <source>
        <dbReference type="EMBL" id="MBY80440.1"/>
    </source>
</evidence>
<name>A0A2S2QSF2_9HEMI</name>
<organism evidence="3">
    <name type="scientific">Sipha flava</name>
    <name type="common">yellow sugarcane aphid</name>
    <dbReference type="NCBI Taxonomy" id="143950"/>
    <lineage>
        <taxon>Eukaryota</taxon>
        <taxon>Metazoa</taxon>
        <taxon>Ecdysozoa</taxon>
        <taxon>Arthropoda</taxon>
        <taxon>Hexapoda</taxon>
        <taxon>Insecta</taxon>
        <taxon>Pterygota</taxon>
        <taxon>Neoptera</taxon>
        <taxon>Paraneoptera</taxon>
        <taxon>Hemiptera</taxon>
        <taxon>Sternorrhyncha</taxon>
        <taxon>Aphidomorpha</taxon>
        <taxon>Aphidoidea</taxon>
        <taxon>Aphididae</taxon>
        <taxon>Sipha</taxon>
    </lineage>
</organism>
<reference evidence="3" key="1">
    <citation type="submission" date="2018-04" db="EMBL/GenBank/DDBJ databases">
        <title>Transcriptome assembly of Sipha flava.</title>
        <authorList>
            <person name="Scully E.D."/>
            <person name="Geib S.M."/>
            <person name="Palmer N.A."/>
            <person name="Koch K."/>
            <person name="Bradshaw J."/>
            <person name="Heng-Moss T."/>
            <person name="Sarath G."/>
        </authorList>
    </citation>
    <scope>NUCLEOTIDE SEQUENCE</scope>
</reference>
<accession>A0A2S2QSF2</accession>
<evidence type="ECO:0000256" key="2">
    <source>
        <dbReference type="SAM" id="MobiDB-lite"/>
    </source>
</evidence>
<feature type="region of interest" description="Disordered" evidence="2">
    <location>
        <begin position="1"/>
        <end position="23"/>
    </location>
</feature>
<sequence length="371" mass="45341">MSKEEIQAILDESKIKKDEEERKTAEEKRLQHFIENSSELRIAAITKRQKEISDMNYKIIQEKEMMEKEQKLKKLEQAIINNTEFIKNQIHEKKEENRHILEKKQKFRNELQKQLLEKKVQKEYEKELKNAERKDLIKLTEKLNKEKEFEILERIKHQKQNEKEIAQFLEERAKLFSKSDKCGSILNDTFVTTTREHIAREKLKACKAKMQLRHDNEWLMKRDAMIKEERRKQNEEMSNILMKQIKDIEDLKVSVEREKDELRRKRVEEDNRILMEQLKFNEEMVKHQNDMKRKALEESMKDHENYLKEEKELCQSIKQRKWNFKTELSNQINSNKDILEKQKMTELENHRKHMKELAEQEELLQKLLKQI</sequence>
<protein>
    <submittedName>
        <fullName evidence="3">Uncharacterized protein</fullName>
    </submittedName>
</protein>